<evidence type="ECO:0000313" key="3">
    <source>
        <dbReference type="Proteomes" id="UP000249590"/>
    </source>
</evidence>
<accession>A0A8B2NR58</accession>
<sequence length="107" mass="11172">MPFERTTLTGILPGIEDTEEFRLEYAEAEGPGPDGSLFEGDPEEEEELQTRPSPETTTAAGDDCGPDGPPLPAGDQIITGDCGPEDPLAVGGFSDVAGIGTEITLFF</sequence>
<name>A0A8B2NR58_9HYPH</name>
<comment type="caution">
    <text evidence="2">The sequence shown here is derived from an EMBL/GenBank/DDBJ whole genome shotgun (WGS) entry which is preliminary data.</text>
</comment>
<dbReference type="AlphaFoldDB" id="A0A8B2NR58"/>
<gene>
    <name evidence="2" type="ORF">DLJ53_23605</name>
</gene>
<keyword evidence="3" id="KW-1185">Reference proteome</keyword>
<feature type="region of interest" description="Disordered" evidence="1">
    <location>
        <begin position="26"/>
        <end position="85"/>
    </location>
</feature>
<evidence type="ECO:0000313" key="2">
    <source>
        <dbReference type="EMBL" id="RAH99501.1"/>
    </source>
</evidence>
<proteinExistence type="predicted"/>
<reference evidence="2 3" key="1">
    <citation type="submission" date="2018-05" db="EMBL/GenBank/DDBJ databases">
        <title>Acuticoccus sediminis sp. nov., isolated from deep-sea sediment of Indian Ocean.</title>
        <authorList>
            <person name="Liu X."/>
            <person name="Lai Q."/>
            <person name="Du Y."/>
            <person name="Sun F."/>
            <person name="Zhang X."/>
            <person name="Wang S."/>
            <person name="Shao Z."/>
        </authorList>
    </citation>
    <scope>NUCLEOTIDE SEQUENCE [LARGE SCALE GENOMIC DNA]</scope>
    <source>
        <strain evidence="2 3">PTG4-2</strain>
    </source>
</reference>
<organism evidence="2 3">
    <name type="scientific">Acuticoccus sediminis</name>
    <dbReference type="NCBI Taxonomy" id="2184697"/>
    <lineage>
        <taxon>Bacteria</taxon>
        <taxon>Pseudomonadati</taxon>
        <taxon>Pseudomonadota</taxon>
        <taxon>Alphaproteobacteria</taxon>
        <taxon>Hyphomicrobiales</taxon>
        <taxon>Amorphaceae</taxon>
        <taxon>Acuticoccus</taxon>
    </lineage>
</organism>
<dbReference type="Proteomes" id="UP000249590">
    <property type="component" value="Unassembled WGS sequence"/>
</dbReference>
<protein>
    <submittedName>
        <fullName evidence="2">Uncharacterized protein</fullName>
    </submittedName>
</protein>
<dbReference type="EMBL" id="QHHQ01000005">
    <property type="protein sequence ID" value="RAH99501.1"/>
    <property type="molecule type" value="Genomic_DNA"/>
</dbReference>
<dbReference type="RefSeq" id="WP_111349765.1">
    <property type="nucleotide sequence ID" value="NZ_QHHQ01000005.1"/>
</dbReference>
<evidence type="ECO:0000256" key="1">
    <source>
        <dbReference type="SAM" id="MobiDB-lite"/>
    </source>
</evidence>